<feature type="compositionally biased region" description="Low complexity" evidence="1">
    <location>
        <begin position="137"/>
        <end position="148"/>
    </location>
</feature>
<evidence type="ECO:0000313" key="2">
    <source>
        <dbReference type="EnsemblPlants" id="OGLUM09G05380.1"/>
    </source>
</evidence>
<dbReference type="AlphaFoldDB" id="A0A0E0B131"/>
<evidence type="ECO:0000256" key="1">
    <source>
        <dbReference type="SAM" id="MobiDB-lite"/>
    </source>
</evidence>
<dbReference type="Proteomes" id="UP000026961">
    <property type="component" value="Chromosome 9"/>
</dbReference>
<feature type="region of interest" description="Disordered" evidence="1">
    <location>
        <begin position="134"/>
        <end position="179"/>
    </location>
</feature>
<reference evidence="2" key="1">
    <citation type="submission" date="2015-04" db="UniProtKB">
        <authorList>
            <consortium name="EnsemblPlants"/>
        </authorList>
    </citation>
    <scope>IDENTIFICATION</scope>
</reference>
<proteinExistence type="predicted"/>
<dbReference type="HOGENOM" id="CLU_1505728_0_0_1"/>
<accession>A0A0E0B131</accession>
<dbReference type="Gramene" id="OGLUM09G05380.1">
    <property type="protein sequence ID" value="OGLUM09G05380.1"/>
    <property type="gene ID" value="OGLUM09G05380"/>
</dbReference>
<organism evidence="2">
    <name type="scientific">Oryza glumipatula</name>
    <dbReference type="NCBI Taxonomy" id="40148"/>
    <lineage>
        <taxon>Eukaryota</taxon>
        <taxon>Viridiplantae</taxon>
        <taxon>Streptophyta</taxon>
        <taxon>Embryophyta</taxon>
        <taxon>Tracheophyta</taxon>
        <taxon>Spermatophyta</taxon>
        <taxon>Magnoliopsida</taxon>
        <taxon>Liliopsida</taxon>
        <taxon>Poales</taxon>
        <taxon>Poaceae</taxon>
        <taxon>BOP clade</taxon>
        <taxon>Oryzoideae</taxon>
        <taxon>Oryzeae</taxon>
        <taxon>Oryzinae</taxon>
        <taxon>Oryza</taxon>
    </lineage>
</organism>
<dbReference type="EnsemblPlants" id="OGLUM09G05380.1">
    <property type="protein sequence ID" value="OGLUM09G05380.1"/>
    <property type="gene ID" value="OGLUM09G05380"/>
</dbReference>
<keyword evidence="3" id="KW-1185">Reference proteome</keyword>
<protein>
    <submittedName>
        <fullName evidence="2">Uncharacterized protein</fullName>
    </submittedName>
</protein>
<reference evidence="2" key="2">
    <citation type="submission" date="2018-05" db="EMBL/GenBank/DDBJ databases">
        <title>OgluRS3 (Oryza glumaepatula Reference Sequence Version 3).</title>
        <authorList>
            <person name="Zhang J."/>
            <person name="Kudrna D."/>
            <person name="Lee S."/>
            <person name="Talag J."/>
            <person name="Welchert J."/>
            <person name="Wing R.A."/>
        </authorList>
    </citation>
    <scope>NUCLEOTIDE SEQUENCE [LARGE SCALE GENOMIC DNA]</scope>
</reference>
<evidence type="ECO:0000313" key="3">
    <source>
        <dbReference type="Proteomes" id="UP000026961"/>
    </source>
</evidence>
<feature type="compositionally biased region" description="Polar residues" evidence="1">
    <location>
        <begin position="151"/>
        <end position="164"/>
    </location>
</feature>
<sequence>MLQLEAVTLTQGATNVKARFRDPVLKVMGTTGRDQMELEYAAWGRTLVSHRPTGKQHMEARRLHVLETVMGRRRHQSTAIKNLIEKNGSRKTRGAGGVVGWFSYHILRSSPIGGSKRFFLRKHITTGSGALQLASATTGGSNPNSTGGDRLQSQIPGSSSQGDGHNQAGDGKINTNNHN</sequence>
<name>A0A0E0B131_9ORYZ</name>